<protein>
    <submittedName>
        <fullName evidence="2">Chromosome partitioning protein</fullName>
    </submittedName>
</protein>
<reference evidence="2 3" key="1">
    <citation type="submission" date="2017-03" db="EMBL/GenBank/DDBJ databases">
        <title>Complete genome sequence of Candidatus 'Thiodictyon syntrophicum' sp. nov. strain Cad16T, a photolithoautotroph purple sulfur bacterium isolated from an alpine meromictic lake.</title>
        <authorList>
            <person name="Luedin S.M."/>
            <person name="Pothier J.F."/>
            <person name="Danza F."/>
            <person name="Storelli N."/>
            <person name="Wittwer M."/>
            <person name="Tonolla M."/>
        </authorList>
    </citation>
    <scope>NUCLEOTIDE SEQUENCE [LARGE SCALE GENOMIC DNA]</scope>
    <source>
        <strain evidence="2 3">Cad16T</strain>
    </source>
</reference>
<dbReference type="Gene3D" id="3.40.50.300">
    <property type="entry name" value="P-loop containing nucleotide triphosphate hydrolases"/>
    <property type="match status" value="1"/>
</dbReference>
<dbReference type="KEGG" id="tsy:THSYN_19025"/>
<proteinExistence type="predicted"/>
<gene>
    <name evidence="2" type="ORF">THSYN_19025</name>
</gene>
<feature type="domain" description="CobQ/CobB/MinD/ParA nucleotide binding" evidence="1">
    <location>
        <begin position="15"/>
        <end position="155"/>
    </location>
</feature>
<dbReference type="PANTHER" id="PTHR13696">
    <property type="entry name" value="P-LOOP CONTAINING NUCLEOSIDE TRIPHOSPHATE HYDROLASE"/>
    <property type="match status" value="1"/>
</dbReference>
<dbReference type="InterPro" id="IPR002586">
    <property type="entry name" value="CobQ/CobB/MinD/ParA_Nub-bd_dom"/>
</dbReference>
<dbReference type="EMBL" id="CP020370">
    <property type="protein sequence ID" value="AUB82824.1"/>
    <property type="molecule type" value="Genomic_DNA"/>
</dbReference>
<organism evidence="2 3">
    <name type="scientific">Candidatus Thiodictyon syntrophicum</name>
    <dbReference type="NCBI Taxonomy" id="1166950"/>
    <lineage>
        <taxon>Bacteria</taxon>
        <taxon>Pseudomonadati</taxon>
        <taxon>Pseudomonadota</taxon>
        <taxon>Gammaproteobacteria</taxon>
        <taxon>Chromatiales</taxon>
        <taxon>Chromatiaceae</taxon>
        <taxon>Thiodictyon</taxon>
    </lineage>
</organism>
<dbReference type="InterPro" id="IPR050678">
    <property type="entry name" value="DNA_Partitioning_ATPase"/>
</dbReference>
<dbReference type="SUPFAM" id="SSF52540">
    <property type="entry name" value="P-loop containing nucleoside triphosphate hydrolases"/>
    <property type="match status" value="1"/>
</dbReference>
<dbReference type="CDD" id="cd02042">
    <property type="entry name" value="ParAB_family"/>
    <property type="match status" value="1"/>
</dbReference>
<dbReference type="RefSeq" id="WP_100920530.1">
    <property type="nucleotide sequence ID" value="NZ_CP020370.1"/>
</dbReference>
<dbReference type="Proteomes" id="UP000232638">
    <property type="component" value="Chromosome"/>
</dbReference>
<evidence type="ECO:0000313" key="3">
    <source>
        <dbReference type="Proteomes" id="UP000232638"/>
    </source>
</evidence>
<accession>A0A2K8UB74</accession>
<dbReference type="InterPro" id="IPR027417">
    <property type="entry name" value="P-loop_NTPase"/>
</dbReference>
<evidence type="ECO:0000259" key="1">
    <source>
        <dbReference type="Pfam" id="PF01656"/>
    </source>
</evidence>
<dbReference type="PANTHER" id="PTHR13696:SF96">
    <property type="entry name" value="COBQ_COBB_MIND_PARA NUCLEOTIDE BINDING DOMAIN-CONTAINING PROTEIN"/>
    <property type="match status" value="1"/>
</dbReference>
<dbReference type="OrthoDB" id="69313at2"/>
<dbReference type="Pfam" id="PF01656">
    <property type="entry name" value="CbiA"/>
    <property type="match status" value="1"/>
</dbReference>
<keyword evidence="3" id="KW-1185">Reference proteome</keyword>
<dbReference type="AlphaFoldDB" id="A0A2K8UB74"/>
<evidence type="ECO:0000313" key="2">
    <source>
        <dbReference type="EMBL" id="AUB82824.1"/>
    </source>
</evidence>
<sequence length="201" mass="21215">MRAPAPGPRRTVFWHQKGGTGKTTLAIAYAVRLAMDGHRVLLIDTDPQGTATAWGERFAARWGLVVRGACGAAIWRNLADRMPGFDHLVLDCPPTITTATMDTLIGADRLIIPVRPAMPDLWALEDVAQILADLRAGAAAPRTRVVFNQHRGEDLRPLIGAVVGLGLEVLPAPIAAAPAWSALFSGGVPPVGLAALLDAAD</sequence>
<name>A0A2K8UB74_9GAMM</name>